<dbReference type="Gene3D" id="3.40.50.300">
    <property type="entry name" value="P-loop containing nucleotide triphosphate hydrolases"/>
    <property type="match status" value="1"/>
</dbReference>
<proteinExistence type="inferred from homology"/>
<dbReference type="SMART" id="SM00382">
    <property type="entry name" value="AAA"/>
    <property type="match status" value="1"/>
</dbReference>
<dbReference type="InterPro" id="IPR003593">
    <property type="entry name" value="AAA+_ATPase"/>
</dbReference>
<dbReference type="EMBL" id="CABITT030000008">
    <property type="protein sequence ID" value="VVB14970.1"/>
    <property type="molecule type" value="Genomic_DNA"/>
</dbReference>
<dbReference type="InterPro" id="IPR003960">
    <property type="entry name" value="ATPase_AAA_CS"/>
</dbReference>
<keyword evidence="6" id="KW-1185">Reference proteome</keyword>
<sequence>MVRRYELPKKGTGKISVSPSAKASDPARINGQTFLEITFHGKYRGDVLYKYLPYVESKAYQMRSENRVLMVYTNSSNFRWEKTTLIHPSTFETMAMSINLKRSVLDDINLFIRRKEFYKKVGKAWKRGYLLYGPPGTGKSSLVAAIANYLSFDIYDLQLTGVQDDSSLKKLLLGTKNASILLLEDIDRSLPIQTNPKGGELSLAGLLNCNDGIWSSCGEERIIIFTTNHKETLDLALLRPGRMDVHIHMGYCCFEAFVTLASNYLGLDEDALQRLFPEVKRLISKDVITPAEVAEELMKSEIVEVAMGNLVKVLESRSSVSEDDRGR</sequence>
<comment type="caution">
    <text evidence="5">The sequence shown here is derived from an EMBL/GenBank/DDBJ whole genome shotgun (WGS) entry which is preliminary data.</text>
</comment>
<keyword evidence="2" id="KW-0547">Nucleotide-binding</keyword>
<feature type="domain" description="AAA+ ATPase" evidence="4">
    <location>
        <begin position="125"/>
        <end position="253"/>
    </location>
</feature>
<name>A0A565CMM7_9BRAS</name>
<feature type="region of interest" description="Disordered" evidence="3">
    <location>
        <begin position="1"/>
        <end position="22"/>
    </location>
</feature>
<dbReference type="CDD" id="cd19510">
    <property type="entry name" value="RecA-like_BCS1"/>
    <property type="match status" value="1"/>
</dbReference>
<dbReference type="InterPro" id="IPR050747">
    <property type="entry name" value="Mitochondrial_chaperone_BCS1"/>
</dbReference>
<dbReference type="AlphaFoldDB" id="A0A565CMM7"/>
<accession>A0A565CMM7</accession>
<evidence type="ECO:0000256" key="3">
    <source>
        <dbReference type="SAM" id="MobiDB-lite"/>
    </source>
</evidence>
<organism evidence="5 6">
    <name type="scientific">Arabis nemorensis</name>
    <dbReference type="NCBI Taxonomy" id="586526"/>
    <lineage>
        <taxon>Eukaryota</taxon>
        <taxon>Viridiplantae</taxon>
        <taxon>Streptophyta</taxon>
        <taxon>Embryophyta</taxon>
        <taxon>Tracheophyta</taxon>
        <taxon>Spermatophyta</taxon>
        <taxon>Magnoliopsida</taxon>
        <taxon>eudicotyledons</taxon>
        <taxon>Gunneridae</taxon>
        <taxon>Pentapetalae</taxon>
        <taxon>rosids</taxon>
        <taxon>malvids</taxon>
        <taxon>Brassicales</taxon>
        <taxon>Brassicaceae</taxon>
        <taxon>Arabideae</taxon>
        <taxon>Arabis</taxon>
    </lineage>
</organism>
<evidence type="ECO:0000256" key="1">
    <source>
        <dbReference type="ARBA" id="ARBA00007448"/>
    </source>
</evidence>
<protein>
    <recommendedName>
        <fullName evidence="4">AAA+ ATPase domain-containing protein</fullName>
    </recommendedName>
</protein>
<dbReference type="GO" id="GO:0016887">
    <property type="term" value="F:ATP hydrolysis activity"/>
    <property type="evidence" value="ECO:0007669"/>
    <property type="project" value="InterPro"/>
</dbReference>
<dbReference type="PROSITE" id="PS00674">
    <property type="entry name" value="AAA"/>
    <property type="match status" value="1"/>
</dbReference>
<evidence type="ECO:0000259" key="4">
    <source>
        <dbReference type="SMART" id="SM00382"/>
    </source>
</evidence>
<keyword evidence="2" id="KW-0067">ATP-binding</keyword>
<dbReference type="InterPro" id="IPR003959">
    <property type="entry name" value="ATPase_AAA_core"/>
</dbReference>
<dbReference type="GO" id="GO:0005524">
    <property type="term" value="F:ATP binding"/>
    <property type="evidence" value="ECO:0007669"/>
    <property type="project" value="UniProtKB-KW"/>
</dbReference>
<dbReference type="SUPFAM" id="SSF52540">
    <property type="entry name" value="P-loop containing nucleoside triphosphate hydrolases"/>
    <property type="match status" value="1"/>
</dbReference>
<dbReference type="PANTHER" id="PTHR23070">
    <property type="entry name" value="BCS1 AAA-TYPE ATPASE"/>
    <property type="match status" value="1"/>
</dbReference>
<dbReference type="InterPro" id="IPR027417">
    <property type="entry name" value="P-loop_NTPase"/>
</dbReference>
<dbReference type="InterPro" id="IPR058017">
    <property type="entry name" value="At3g28540-like_C"/>
</dbReference>
<evidence type="ECO:0000313" key="5">
    <source>
        <dbReference type="EMBL" id="VVB14970.1"/>
    </source>
</evidence>
<dbReference type="Pfam" id="PF00004">
    <property type="entry name" value="AAA"/>
    <property type="match status" value="1"/>
</dbReference>
<dbReference type="Gene3D" id="6.10.280.40">
    <property type="match status" value="1"/>
</dbReference>
<evidence type="ECO:0000256" key="2">
    <source>
        <dbReference type="RuleBase" id="RU003651"/>
    </source>
</evidence>
<dbReference type="Pfam" id="PF25568">
    <property type="entry name" value="AAA_lid_At3g28540"/>
    <property type="match status" value="1"/>
</dbReference>
<comment type="similarity">
    <text evidence="1">Belongs to the AAA ATPase family. BCS1 subfamily.</text>
</comment>
<evidence type="ECO:0000313" key="6">
    <source>
        <dbReference type="Proteomes" id="UP000489600"/>
    </source>
</evidence>
<dbReference type="OrthoDB" id="10251412at2759"/>
<gene>
    <name evidence="5" type="ORF">ANE_LOCUS25414</name>
</gene>
<reference evidence="5" key="1">
    <citation type="submission" date="2019-07" db="EMBL/GenBank/DDBJ databases">
        <authorList>
            <person name="Dittberner H."/>
        </authorList>
    </citation>
    <scope>NUCLEOTIDE SEQUENCE [LARGE SCALE GENOMIC DNA]</scope>
</reference>
<dbReference type="Proteomes" id="UP000489600">
    <property type="component" value="Unassembled WGS sequence"/>
</dbReference>